<dbReference type="InterPro" id="IPR016024">
    <property type="entry name" value="ARM-type_fold"/>
</dbReference>
<keyword evidence="3" id="KW-0132">Cell division</keyword>
<sequence>MTEIKVESAGQLDNEIKKIQEIFQQKETEHTWQLFDDALKRLIALSRGGATNYEKIFINSIKSLRQPILDSLLTERTRLSGTATELLEELAKVLGQKFEMFSDVYVPAILKLCTRANKIFVSRAQKCMVTIIRDCQLPNLIPKFKDSMQGQSKTLRTCVAEFVLISIEVNEVGNLNNYISDLEWLIREGAIDSTPAVRSTTKKTFEIYKTKFDLRLEDFIATLTSQVKKNLGVLEQSTKTSQRPRIRALQPNRKDNAQKLQNDIVIYLKDGEKKLDNGVSISEKKLVGQEDSEFAVDLRLPLSKDKSENPVATEKENPNPSTMPVVPLSNENSNGVNSQESIISEDSTSFVIAFDEPQSMGVTTTVTGFAAMKRPKLTSAQRLKSQPVINSSAQRVPSKPTKAQSTSSLTTHNRENQIGNGGAQRVRPKDRTGTINEEKTKASRVLNNNSKTNTKSTRPPPPSRTVSAPVVSPSKANKKAQPPVNIKKKSAPVTYGKPAVKESNSIMNSTPKPTKVTATATTTADGLTTTATISVSISAVSTPVKRSQVTSNNAVTSSARLFSRTKDRQFTPYQKPAIGFASRKFKARPIPDSLELNSKINAYANKLIEDLTGQREIISENINEENVTIEFTKVEDQIFEINPARSRLSIKQALPATQPITPLPTEPVPPLSFVNPVKFLEDVREASEMNKENDMMGENEDKVMVSDAVAKSAVCELVEKANE</sequence>
<comment type="subcellular location">
    <subcellularLocation>
        <location evidence="1">Cytoplasm</location>
        <location evidence="1">Cytoskeleton</location>
        <location evidence="1">Spindle</location>
    </subcellularLocation>
</comment>
<keyword evidence="9" id="KW-1185">Reference proteome</keyword>
<protein>
    <submittedName>
        <fullName evidence="8">8660_t:CDS:1</fullName>
    </submittedName>
</protein>
<dbReference type="AlphaFoldDB" id="A0A9N9G766"/>
<feature type="compositionally biased region" description="Low complexity" evidence="6">
    <location>
        <begin position="447"/>
        <end position="457"/>
    </location>
</feature>
<feature type="compositionally biased region" description="Basic and acidic residues" evidence="6">
    <location>
        <begin position="302"/>
        <end position="317"/>
    </location>
</feature>
<evidence type="ECO:0000256" key="2">
    <source>
        <dbReference type="ARBA" id="ARBA00009549"/>
    </source>
</evidence>
<dbReference type="GO" id="GO:0090307">
    <property type="term" value="P:mitotic spindle assembly"/>
    <property type="evidence" value="ECO:0007669"/>
    <property type="project" value="TreeGrafter"/>
</dbReference>
<keyword evidence="5" id="KW-0131">Cell cycle</keyword>
<dbReference type="GO" id="GO:0008017">
    <property type="term" value="F:microtubule binding"/>
    <property type="evidence" value="ECO:0007669"/>
    <property type="project" value="TreeGrafter"/>
</dbReference>
<dbReference type="PANTHER" id="PTHR21567:SF60">
    <property type="entry name" value="CLASP N-TERMINAL DOMAIN-CONTAINING PROTEIN"/>
    <property type="match status" value="1"/>
</dbReference>
<dbReference type="GO" id="GO:0005876">
    <property type="term" value="C:spindle microtubule"/>
    <property type="evidence" value="ECO:0007669"/>
    <property type="project" value="TreeGrafter"/>
</dbReference>
<dbReference type="PANTHER" id="PTHR21567">
    <property type="entry name" value="CLASP"/>
    <property type="match status" value="1"/>
</dbReference>
<comment type="similarity">
    <text evidence="2">Belongs to the CLASP family.</text>
</comment>
<feature type="compositionally biased region" description="Basic and acidic residues" evidence="6">
    <location>
        <begin position="427"/>
        <end position="441"/>
    </location>
</feature>
<feature type="domain" description="CLASP N-terminal" evidence="7">
    <location>
        <begin position="12"/>
        <end position="231"/>
    </location>
</feature>
<dbReference type="Proteomes" id="UP000789342">
    <property type="component" value="Unassembled WGS sequence"/>
</dbReference>
<evidence type="ECO:0000256" key="1">
    <source>
        <dbReference type="ARBA" id="ARBA00004186"/>
    </source>
</evidence>
<feature type="compositionally biased region" description="Polar residues" evidence="6">
    <location>
        <begin position="378"/>
        <end position="411"/>
    </location>
</feature>
<evidence type="ECO:0000256" key="5">
    <source>
        <dbReference type="ARBA" id="ARBA00022776"/>
    </source>
</evidence>
<evidence type="ECO:0000259" key="7">
    <source>
        <dbReference type="Pfam" id="PF12348"/>
    </source>
</evidence>
<accession>A0A9N9G766</accession>
<keyword evidence="5" id="KW-0498">Mitosis</keyword>
<dbReference type="InterPro" id="IPR011989">
    <property type="entry name" value="ARM-like"/>
</dbReference>
<name>A0A9N9G766_9GLOM</name>
<proteinExistence type="inferred from homology"/>
<dbReference type="SUPFAM" id="SSF48371">
    <property type="entry name" value="ARM repeat"/>
    <property type="match status" value="1"/>
</dbReference>
<dbReference type="GO" id="GO:0005815">
    <property type="term" value="C:microtubule organizing center"/>
    <property type="evidence" value="ECO:0007669"/>
    <property type="project" value="TreeGrafter"/>
</dbReference>
<dbReference type="Gene3D" id="1.25.10.10">
    <property type="entry name" value="Leucine-rich Repeat Variant"/>
    <property type="match status" value="1"/>
</dbReference>
<dbReference type="EMBL" id="CAJVPV010005177">
    <property type="protein sequence ID" value="CAG8586241.1"/>
    <property type="molecule type" value="Genomic_DNA"/>
</dbReference>
<dbReference type="GO" id="GO:0005881">
    <property type="term" value="C:cytoplasmic microtubule"/>
    <property type="evidence" value="ECO:0007669"/>
    <property type="project" value="TreeGrafter"/>
</dbReference>
<evidence type="ECO:0000256" key="4">
    <source>
        <dbReference type="ARBA" id="ARBA00022701"/>
    </source>
</evidence>
<evidence type="ECO:0000256" key="6">
    <source>
        <dbReference type="SAM" id="MobiDB-lite"/>
    </source>
</evidence>
<evidence type="ECO:0000256" key="3">
    <source>
        <dbReference type="ARBA" id="ARBA00022618"/>
    </source>
</evidence>
<evidence type="ECO:0000313" key="8">
    <source>
        <dbReference type="EMBL" id="CAG8586241.1"/>
    </source>
</evidence>
<dbReference type="Pfam" id="PF12348">
    <property type="entry name" value="CLASP_N"/>
    <property type="match status" value="1"/>
</dbReference>
<feature type="region of interest" description="Disordered" evidence="6">
    <location>
        <begin position="377"/>
        <end position="483"/>
    </location>
</feature>
<gene>
    <name evidence="8" type="ORF">AMORRO_LOCUS7142</name>
</gene>
<dbReference type="GO" id="GO:0051301">
    <property type="term" value="P:cell division"/>
    <property type="evidence" value="ECO:0007669"/>
    <property type="project" value="UniProtKB-KW"/>
</dbReference>
<keyword evidence="4" id="KW-0493">Microtubule</keyword>
<reference evidence="8" key="1">
    <citation type="submission" date="2021-06" db="EMBL/GenBank/DDBJ databases">
        <authorList>
            <person name="Kallberg Y."/>
            <person name="Tangrot J."/>
            <person name="Rosling A."/>
        </authorList>
    </citation>
    <scope>NUCLEOTIDE SEQUENCE</scope>
    <source>
        <strain evidence="8">CL551</strain>
    </source>
</reference>
<feature type="region of interest" description="Disordered" evidence="6">
    <location>
        <begin position="301"/>
        <end position="326"/>
    </location>
</feature>
<dbReference type="OrthoDB" id="46159at2759"/>
<comment type="caution">
    <text evidence="8">The sequence shown here is derived from an EMBL/GenBank/DDBJ whole genome shotgun (WGS) entry which is preliminary data.</text>
</comment>
<organism evidence="8 9">
    <name type="scientific">Acaulospora morrowiae</name>
    <dbReference type="NCBI Taxonomy" id="94023"/>
    <lineage>
        <taxon>Eukaryota</taxon>
        <taxon>Fungi</taxon>
        <taxon>Fungi incertae sedis</taxon>
        <taxon>Mucoromycota</taxon>
        <taxon>Glomeromycotina</taxon>
        <taxon>Glomeromycetes</taxon>
        <taxon>Diversisporales</taxon>
        <taxon>Acaulosporaceae</taxon>
        <taxon>Acaulospora</taxon>
    </lineage>
</organism>
<dbReference type="GO" id="GO:1990023">
    <property type="term" value="C:mitotic spindle midzone"/>
    <property type="evidence" value="ECO:0007669"/>
    <property type="project" value="TreeGrafter"/>
</dbReference>
<feature type="compositionally biased region" description="Low complexity" evidence="6">
    <location>
        <begin position="464"/>
        <end position="474"/>
    </location>
</feature>
<dbReference type="InterPro" id="IPR024395">
    <property type="entry name" value="CLASP_N_dom"/>
</dbReference>
<evidence type="ECO:0000313" key="9">
    <source>
        <dbReference type="Proteomes" id="UP000789342"/>
    </source>
</evidence>
<feature type="non-terminal residue" evidence="8">
    <location>
        <position position="723"/>
    </location>
</feature>